<dbReference type="GO" id="GO:0005525">
    <property type="term" value="F:GTP binding"/>
    <property type="evidence" value="ECO:0007669"/>
    <property type="project" value="InterPro"/>
</dbReference>
<evidence type="ECO:0000313" key="2">
    <source>
        <dbReference type="Proteomes" id="UP000800200"/>
    </source>
</evidence>
<feature type="non-terminal residue" evidence="1">
    <location>
        <position position="1"/>
    </location>
</feature>
<organism evidence="1 2">
    <name type="scientific">Zopfia rhizophila CBS 207.26</name>
    <dbReference type="NCBI Taxonomy" id="1314779"/>
    <lineage>
        <taxon>Eukaryota</taxon>
        <taxon>Fungi</taxon>
        <taxon>Dikarya</taxon>
        <taxon>Ascomycota</taxon>
        <taxon>Pezizomycotina</taxon>
        <taxon>Dothideomycetes</taxon>
        <taxon>Dothideomycetes incertae sedis</taxon>
        <taxon>Zopfiaceae</taxon>
        <taxon>Zopfia</taxon>
    </lineage>
</organism>
<accession>A0A6A6EH70</accession>
<gene>
    <name evidence="1" type="ORF">K469DRAFT_761840</name>
</gene>
<dbReference type="Proteomes" id="UP000800200">
    <property type="component" value="Unassembled WGS sequence"/>
</dbReference>
<keyword evidence="2" id="KW-1185">Reference proteome</keyword>
<dbReference type="EMBL" id="ML994620">
    <property type="protein sequence ID" value="KAF2189460.1"/>
    <property type="molecule type" value="Genomic_DNA"/>
</dbReference>
<dbReference type="OrthoDB" id="5976022at2759"/>
<dbReference type="Pfam" id="PF00071">
    <property type="entry name" value="Ras"/>
    <property type="match status" value="1"/>
</dbReference>
<dbReference type="InterPro" id="IPR001806">
    <property type="entry name" value="Small_GTPase"/>
</dbReference>
<name>A0A6A6EH70_9PEZI</name>
<dbReference type="SUPFAM" id="SSF52540">
    <property type="entry name" value="P-loop containing nucleoside triphosphate hydrolases"/>
    <property type="match status" value="1"/>
</dbReference>
<dbReference type="PRINTS" id="PR00449">
    <property type="entry name" value="RASTRNSFRMNG"/>
</dbReference>
<evidence type="ECO:0000313" key="1">
    <source>
        <dbReference type="EMBL" id="KAF2189460.1"/>
    </source>
</evidence>
<evidence type="ECO:0008006" key="3">
    <source>
        <dbReference type="Google" id="ProtNLM"/>
    </source>
</evidence>
<sequence>APDFLREYRVVFVGDGAVGKSCVVIQVSAWVLRYLIDTQYEPTIKDSYRKQRVVDDQIVLLMSWTLPAKKSTRPCGSST</sequence>
<dbReference type="GO" id="GO:0003924">
    <property type="term" value="F:GTPase activity"/>
    <property type="evidence" value="ECO:0007669"/>
    <property type="project" value="InterPro"/>
</dbReference>
<protein>
    <recommendedName>
        <fullName evidence="3">Ras-domain-containing protein</fullName>
    </recommendedName>
</protein>
<reference evidence="1" key="1">
    <citation type="journal article" date="2020" name="Stud. Mycol.">
        <title>101 Dothideomycetes genomes: a test case for predicting lifestyles and emergence of pathogens.</title>
        <authorList>
            <person name="Haridas S."/>
            <person name="Albert R."/>
            <person name="Binder M."/>
            <person name="Bloem J."/>
            <person name="Labutti K."/>
            <person name="Salamov A."/>
            <person name="Andreopoulos B."/>
            <person name="Baker S."/>
            <person name="Barry K."/>
            <person name="Bills G."/>
            <person name="Bluhm B."/>
            <person name="Cannon C."/>
            <person name="Castanera R."/>
            <person name="Culley D."/>
            <person name="Daum C."/>
            <person name="Ezra D."/>
            <person name="Gonzalez J."/>
            <person name="Henrissat B."/>
            <person name="Kuo A."/>
            <person name="Liang C."/>
            <person name="Lipzen A."/>
            <person name="Lutzoni F."/>
            <person name="Magnuson J."/>
            <person name="Mondo S."/>
            <person name="Nolan M."/>
            <person name="Ohm R."/>
            <person name="Pangilinan J."/>
            <person name="Park H.-J."/>
            <person name="Ramirez L."/>
            <person name="Alfaro M."/>
            <person name="Sun H."/>
            <person name="Tritt A."/>
            <person name="Yoshinaga Y."/>
            <person name="Zwiers L.-H."/>
            <person name="Turgeon B."/>
            <person name="Goodwin S."/>
            <person name="Spatafora J."/>
            <person name="Crous P."/>
            <person name="Grigoriev I."/>
        </authorList>
    </citation>
    <scope>NUCLEOTIDE SEQUENCE</scope>
    <source>
        <strain evidence="1">CBS 207.26</strain>
    </source>
</reference>
<dbReference type="Gene3D" id="3.40.50.300">
    <property type="entry name" value="P-loop containing nucleotide triphosphate hydrolases"/>
    <property type="match status" value="1"/>
</dbReference>
<dbReference type="InterPro" id="IPR027417">
    <property type="entry name" value="P-loop_NTPase"/>
</dbReference>
<proteinExistence type="predicted"/>
<dbReference type="AlphaFoldDB" id="A0A6A6EH70"/>